<reference evidence="5" key="1">
    <citation type="submission" date="2025-08" db="UniProtKB">
        <authorList>
            <consortium name="RefSeq"/>
        </authorList>
    </citation>
    <scope>IDENTIFICATION</scope>
    <source>
        <tissue evidence="5">Whole sample</tissue>
    </source>
</reference>
<feature type="region of interest" description="Disordered" evidence="2">
    <location>
        <begin position="1"/>
        <end position="20"/>
    </location>
</feature>
<evidence type="ECO:0000313" key="5">
    <source>
        <dbReference type="RefSeq" id="XP_022312316.1"/>
    </source>
</evidence>
<dbReference type="PANTHER" id="PTHR22957">
    <property type="entry name" value="TBC1 DOMAIN FAMILY MEMBER GTPASE-ACTIVATING PROTEIN"/>
    <property type="match status" value="1"/>
</dbReference>
<dbReference type="Gene3D" id="1.10.8.270">
    <property type="entry name" value="putative rabgap domain of human tbc1 domain family member 14 like domains"/>
    <property type="match status" value="1"/>
</dbReference>
<dbReference type="PANTHER" id="PTHR22957:SF466">
    <property type="entry name" value="SI:DKEY-238D18.4"/>
    <property type="match status" value="1"/>
</dbReference>
<feature type="compositionally biased region" description="Basic and acidic residues" evidence="2">
    <location>
        <begin position="58"/>
        <end position="84"/>
    </location>
</feature>
<dbReference type="Proteomes" id="UP000694844">
    <property type="component" value="Chromosome 10"/>
</dbReference>
<accession>A0A8B8CCD1</accession>
<dbReference type="PROSITE" id="PS50086">
    <property type="entry name" value="TBC_RABGAP"/>
    <property type="match status" value="1"/>
</dbReference>
<dbReference type="SMART" id="SM00164">
    <property type="entry name" value="TBC"/>
    <property type="match status" value="1"/>
</dbReference>
<keyword evidence="4" id="KW-1185">Reference proteome</keyword>
<feature type="domain" description="Rab-GAP TBC" evidence="3">
    <location>
        <begin position="219"/>
        <end position="520"/>
    </location>
</feature>
<evidence type="ECO:0000259" key="3">
    <source>
        <dbReference type="PROSITE" id="PS50086"/>
    </source>
</evidence>
<evidence type="ECO:0000313" key="4">
    <source>
        <dbReference type="Proteomes" id="UP000694844"/>
    </source>
</evidence>
<dbReference type="GO" id="GO:0005096">
    <property type="term" value="F:GTPase activator activity"/>
    <property type="evidence" value="ECO:0007669"/>
    <property type="project" value="UniProtKB-KW"/>
</dbReference>
<organism evidence="4 5">
    <name type="scientific">Crassostrea virginica</name>
    <name type="common">Eastern oyster</name>
    <dbReference type="NCBI Taxonomy" id="6565"/>
    <lineage>
        <taxon>Eukaryota</taxon>
        <taxon>Metazoa</taxon>
        <taxon>Spiralia</taxon>
        <taxon>Lophotrochozoa</taxon>
        <taxon>Mollusca</taxon>
        <taxon>Bivalvia</taxon>
        <taxon>Autobranchia</taxon>
        <taxon>Pteriomorphia</taxon>
        <taxon>Ostreida</taxon>
        <taxon>Ostreoidea</taxon>
        <taxon>Ostreidae</taxon>
        <taxon>Crassostrea</taxon>
    </lineage>
</organism>
<dbReference type="GeneID" id="111117471"/>
<dbReference type="Pfam" id="PF00566">
    <property type="entry name" value="RabGAP-TBC"/>
    <property type="match status" value="1"/>
</dbReference>
<dbReference type="RefSeq" id="XP_022312316.1">
    <property type="nucleotide sequence ID" value="XM_022456608.1"/>
</dbReference>
<dbReference type="Gene3D" id="1.10.472.80">
    <property type="entry name" value="Ypt/Rab-GAP domain of gyp1p, domain 3"/>
    <property type="match status" value="1"/>
</dbReference>
<dbReference type="KEGG" id="cvn:111117471"/>
<evidence type="ECO:0000256" key="2">
    <source>
        <dbReference type="SAM" id="MobiDB-lite"/>
    </source>
</evidence>
<gene>
    <name evidence="5" type="primary">LOC111117471</name>
</gene>
<dbReference type="AlphaFoldDB" id="A0A8B8CCD1"/>
<sequence length="642" mass="73414">MTDDDRKFQESRKMDLIERPCSADDSFEFIDFPDVPNKTKETTPLEPHTCSSGSEKLSGGRDEDSTQKQETKDSDSLKLSKNDKTSSQCRDVPNTEDCVIMETGATSCSACSCNQSNHNNISSDQSSSRLQNGDVVDQSECVCSNTTTARKVLGSYAAKKPSFLSVNVHEPPDDGAEQLPTPVQRRGNPLSAEVFSKLFDKDGRLVDEHAFRKCIFMGGVESEIRKEAWQFLFGLYPCTSTSREREELLLDYVMKYHEMKSRWKTMLVLNAHPGATLLQQGLVARYQIEDQNNTIRSPDHSPGDHIAEYEMMEKMLMDGKMKAEKPDFNVLSKNFKSIDVSSPEMQQKIDFMKIQAQVYVNRQKIDVRNLWNHLRVIDKDVPRTDRDLEYFKGTMNPNLTVLRNILLTFVAFHPNIGYAQGMNDILAQFLVVFDSEVEAYWCFCNYLQKIQDEFTEEGMVRKIGLVVLLLQQMDPALLEHLCANDLGDLLFCHRWLLLGFKREFSFMESLTCFEILSSHHLELTSMEAEKTRRRELKKEFENQGGISRSSLPADDECQFTFDLFMCVSLLQECRPELMQCTDTAAVYSVINSLKINLDEILLKSADLFYKYCKKSVEESFLMVETPLSARAKSRQRSRSDVG</sequence>
<dbReference type="SUPFAM" id="SSF47923">
    <property type="entry name" value="Ypt/Rab-GAP domain of gyp1p"/>
    <property type="match status" value="2"/>
</dbReference>
<name>A0A8B8CCD1_CRAVI</name>
<feature type="region of interest" description="Disordered" evidence="2">
    <location>
        <begin position="27"/>
        <end position="91"/>
    </location>
</feature>
<evidence type="ECO:0000256" key="1">
    <source>
        <dbReference type="ARBA" id="ARBA00022468"/>
    </source>
</evidence>
<keyword evidence="1" id="KW-0343">GTPase activation</keyword>
<dbReference type="OrthoDB" id="10264062at2759"/>
<proteinExistence type="predicted"/>
<dbReference type="InterPro" id="IPR000195">
    <property type="entry name" value="Rab-GAP-TBC_dom"/>
</dbReference>
<dbReference type="InterPro" id="IPR035969">
    <property type="entry name" value="Rab-GAP_TBC_sf"/>
</dbReference>
<protein>
    <submittedName>
        <fullName evidence="5">Uncharacterized protein LOC111117471</fullName>
    </submittedName>
</protein>